<accession>A0A4C1Y4A8</accession>
<dbReference type="GO" id="GO:0003676">
    <property type="term" value="F:nucleic acid binding"/>
    <property type="evidence" value="ECO:0007669"/>
    <property type="project" value="InterPro"/>
</dbReference>
<dbReference type="SUPFAM" id="SSF53098">
    <property type="entry name" value="Ribonuclease H-like"/>
    <property type="match status" value="1"/>
</dbReference>
<feature type="region of interest" description="Disordered" evidence="1">
    <location>
        <begin position="110"/>
        <end position="133"/>
    </location>
</feature>
<feature type="domain" description="RNase H type-1" evidence="2">
    <location>
        <begin position="1"/>
        <end position="92"/>
    </location>
</feature>
<keyword evidence="4" id="KW-1185">Reference proteome</keyword>
<comment type="caution">
    <text evidence="3">The sequence shown here is derived from an EMBL/GenBank/DDBJ whole genome shotgun (WGS) entry which is preliminary data.</text>
</comment>
<proteinExistence type="predicted"/>
<dbReference type="PROSITE" id="PS50879">
    <property type="entry name" value="RNASE_H_1"/>
    <property type="match status" value="1"/>
</dbReference>
<dbReference type="AlphaFoldDB" id="A0A4C1Y4A8"/>
<dbReference type="GO" id="GO:0004523">
    <property type="term" value="F:RNA-DNA hybrid ribonuclease activity"/>
    <property type="evidence" value="ECO:0007669"/>
    <property type="project" value="InterPro"/>
</dbReference>
<name>A0A4C1Y4A8_EUMVA</name>
<evidence type="ECO:0000313" key="3">
    <source>
        <dbReference type="EMBL" id="GBP71061.1"/>
    </source>
</evidence>
<dbReference type="OrthoDB" id="421040at2759"/>
<dbReference type="InterPro" id="IPR002156">
    <property type="entry name" value="RNaseH_domain"/>
</dbReference>
<dbReference type="Gene3D" id="3.30.420.10">
    <property type="entry name" value="Ribonuclease H-like superfamily/Ribonuclease H"/>
    <property type="match status" value="1"/>
</dbReference>
<dbReference type="InterPro" id="IPR012337">
    <property type="entry name" value="RNaseH-like_sf"/>
</dbReference>
<protein>
    <recommendedName>
        <fullName evidence="2">RNase H type-1 domain-containing protein</fullName>
    </recommendedName>
</protein>
<dbReference type="CDD" id="cd09276">
    <property type="entry name" value="Rnase_HI_RT_non_LTR"/>
    <property type="match status" value="1"/>
</dbReference>
<dbReference type="Pfam" id="PF00075">
    <property type="entry name" value="RNase_H"/>
    <property type="match status" value="1"/>
</dbReference>
<dbReference type="EMBL" id="BGZK01001096">
    <property type="protein sequence ID" value="GBP71061.1"/>
    <property type="molecule type" value="Genomic_DNA"/>
</dbReference>
<gene>
    <name evidence="3" type="ORF">EVAR_49399_1</name>
</gene>
<evidence type="ECO:0000259" key="2">
    <source>
        <dbReference type="PROSITE" id="PS50879"/>
    </source>
</evidence>
<reference evidence="3 4" key="1">
    <citation type="journal article" date="2019" name="Commun. Biol.">
        <title>The bagworm genome reveals a unique fibroin gene that provides high tensile strength.</title>
        <authorList>
            <person name="Kono N."/>
            <person name="Nakamura H."/>
            <person name="Ohtoshi R."/>
            <person name="Tomita M."/>
            <person name="Numata K."/>
            <person name="Arakawa K."/>
        </authorList>
    </citation>
    <scope>NUCLEOTIDE SEQUENCE [LARGE SCALE GENOMIC DNA]</scope>
</reference>
<sequence>MTLELIAISKALAYAESDNWDKIVICSDSKSAIRHLARCASVYRGVPTAFCVLTQLLHFKLRNVRVKLRWVPSHIGISGNEETDRLANAEHLSGIECPVRHFGAMGGGRDAAPLPRPRLQPYTKHGHLDRLPY</sequence>
<evidence type="ECO:0000313" key="4">
    <source>
        <dbReference type="Proteomes" id="UP000299102"/>
    </source>
</evidence>
<evidence type="ECO:0000256" key="1">
    <source>
        <dbReference type="SAM" id="MobiDB-lite"/>
    </source>
</evidence>
<dbReference type="InterPro" id="IPR036397">
    <property type="entry name" value="RNaseH_sf"/>
</dbReference>
<dbReference type="Proteomes" id="UP000299102">
    <property type="component" value="Unassembled WGS sequence"/>
</dbReference>
<organism evidence="3 4">
    <name type="scientific">Eumeta variegata</name>
    <name type="common">Bagworm moth</name>
    <name type="synonym">Eumeta japonica</name>
    <dbReference type="NCBI Taxonomy" id="151549"/>
    <lineage>
        <taxon>Eukaryota</taxon>
        <taxon>Metazoa</taxon>
        <taxon>Ecdysozoa</taxon>
        <taxon>Arthropoda</taxon>
        <taxon>Hexapoda</taxon>
        <taxon>Insecta</taxon>
        <taxon>Pterygota</taxon>
        <taxon>Neoptera</taxon>
        <taxon>Endopterygota</taxon>
        <taxon>Lepidoptera</taxon>
        <taxon>Glossata</taxon>
        <taxon>Ditrysia</taxon>
        <taxon>Tineoidea</taxon>
        <taxon>Psychidae</taxon>
        <taxon>Oiketicinae</taxon>
        <taxon>Eumeta</taxon>
    </lineage>
</organism>